<evidence type="ECO:0000313" key="2">
    <source>
        <dbReference type="Proteomes" id="UP001151760"/>
    </source>
</evidence>
<keyword evidence="2" id="KW-1185">Reference proteome</keyword>
<dbReference type="Proteomes" id="UP001151760">
    <property type="component" value="Unassembled WGS sequence"/>
</dbReference>
<dbReference type="EMBL" id="BQNB010012721">
    <property type="protein sequence ID" value="GJT07080.1"/>
    <property type="molecule type" value="Genomic_DNA"/>
</dbReference>
<evidence type="ECO:0008006" key="3">
    <source>
        <dbReference type="Google" id="ProtNLM"/>
    </source>
</evidence>
<proteinExistence type="predicted"/>
<sequence length="380" mass="43663">MEHVLTPLPFTKEAVRSLNNGSINFQDAPALFNVELSTFKAMLQQINIFFWKEVNGSLVRIHRGDYDLTILIKGMRKRYVVKITDSFEDIIRMLEKDLKLSPGCYKLAYKPANKKVRKVWLKTDRDWDFAVLDAEVSAYFVFLYLEVFESSQTCDDDACDDDAWDDVACDDVACFEVACDEDLTDDDFYVDDFDEDDFVGKFYVEDAFNDACVENSLEHIPKEAILSLNNGSVTFKEAAAFLNVGLSTFKARLEQLNIFVWKEVNGSLVRIHGGDYEITILLKGRGALYVVKATDPFEYVIRMLEEQLKLSPGCYKLTYKHPNRSIGYVWLKTDRDWHNAALLAKVRGYYVLLYLEVFASRLTAYEDACYEDACYEPTGC</sequence>
<name>A0ABQ5AWW7_9ASTR</name>
<organism evidence="1 2">
    <name type="scientific">Tanacetum coccineum</name>
    <dbReference type="NCBI Taxonomy" id="301880"/>
    <lineage>
        <taxon>Eukaryota</taxon>
        <taxon>Viridiplantae</taxon>
        <taxon>Streptophyta</taxon>
        <taxon>Embryophyta</taxon>
        <taxon>Tracheophyta</taxon>
        <taxon>Spermatophyta</taxon>
        <taxon>Magnoliopsida</taxon>
        <taxon>eudicotyledons</taxon>
        <taxon>Gunneridae</taxon>
        <taxon>Pentapetalae</taxon>
        <taxon>asterids</taxon>
        <taxon>campanulids</taxon>
        <taxon>Asterales</taxon>
        <taxon>Asteraceae</taxon>
        <taxon>Asteroideae</taxon>
        <taxon>Anthemideae</taxon>
        <taxon>Anthemidinae</taxon>
        <taxon>Tanacetum</taxon>
    </lineage>
</organism>
<gene>
    <name evidence="1" type="ORF">Tco_0841542</name>
</gene>
<reference evidence="1" key="1">
    <citation type="journal article" date="2022" name="Int. J. Mol. Sci.">
        <title>Draft Genome of Tanacetum Coccineum: Genomic Comparison of Closely Related Tanacetum-Family Plants.</title>
        <authorList>
            <person name="Yamashiro T."/>
            <person name="Shiraishi A."/>
            <person name="Nakayama K."/>
            <person name="Satake H."/>
        </authorList>
    </citation>
    <scope>NUCLEOTIDE SEQUENCE</scope>
</reference>
<evidence type="ECO:0000313" key="1">
    <source>
        <dbReference type="EMBL" id="GJT07080.1"/>
    </source>
</evidence>
<accession>A0ABQ5AWW7</accession>
<protein>
    <recommendedName>
        <fullName evidence="3">Transposase MuDR plant domain-containing protein</fullName>
    </recommendedName>
</protein>
<reference evidence="1" key="2">
    <citation type="submission" date="2022-01" db="EMBL/GenBank/DDBJ databases">
        <authorList>
            <person name="Yamashiro T."/>
            <person name="Shiraishi A."/>
            <person name="Satake H."/>
            <person name="Nakayama K."/>
        </authorList>
    </citation>
    <scope>NUCLEOTIDE SEQUENCE</scope>
</reference>
<comment type="caution">
    <text evidence="1">The sequence shown here is derived from an EMBL/GenBank/DDBJ whole genome shotgun (WGS) entry which is preliminary data.</text>
</comment>